<reference evidence="2 3" key="1">
    <citation type="submission" date="2018-12" db="EMBL/GenBank/DDBJ databases">
        <authorList>
            <person name="Yu L."/>
        </authorList>
    </citation>
    <scope>NUCLEOTIDE SEQUENCE [LARGE SCALE GENOMIC DNA]</scope>
    <source>
        <strain evidence="2 3">HAW-EB2</strain>
    </source>
</reference>
<evidence type="ECO:0000313" key="3">
    <source>
        <dbReference type="Proteomes" id="UP000267448"/>
    </source>
</evidence>
<feature type="signal peptide" evidence="1">
    <location>
        <begin position="1"/>
        <end position="29"/>
    </location>
</feature>
<proteinExistence type="predicted"/>
<gene>
    <name evidence="2" type="ORF">EKG38_07910</name>
</gene>
<name>A0A3S0L2C7_9GAMM</name>
<comment type="caution">
    <text evidence="2">The sequence shown here is derived from an EMBL/GenBank/DDBJ whole genome shotgun (WGS) entry which is preliminary data.</text>
</comment>
<dbReference type="OrthoDB" id="6194758at2"/>
<dbReference type="Gene3D" id="3.40.190.10">
    <property type="entry name" value="Periplasmic binding protein-like II"/>
    <property type="match status" value="2"/>
</dbReference>
<dbReference type="SUPFAM" id="SSF53850">
    <property type="entry name" value="Periplasmic binding protein-like II"/>
    <property type="match status" value="1"/>
</dbReference>
<sequence>MSLKTIWPLLLTLFALLILSPLSSNQTQADELTYLVISNQAEPFQIVSQKVNHTEPVHQGIISDIVYASLKESEVEVTTLAYPFKRYILMMDPQHTPRWISYGSPAWQTIHGEEAQNKRLSKNKLFDVSHVLVTKDDSAFTVNRVDDLFGKTIITLKGFSYPGLDRYIKAGLIFKVEVNSHENALKAVETGRGIGFVAMKTRALYTINSAGLNRNEFTLVDFAKVIAPYPIYLSFSDAVPEKLIEQVDQQVLKLKQSHRIDEIIHSYLGE</sequence>
<organism evidence="2 3">
    <name type="scientific">Shewanella canadensis</name>
    <dbReference type="NCBI Taxonomy" id="271096"/>
    <lineage>
        <taxon>Bacteria</taxon>
        <taxon>Pseudomonadati</taxon>
        <taxon>Pseudomonadota</taxon>
        <taxon>Gammaproteobacteria</taxon>
        <taxon>Alteromonadales</taxon>
        <taxon>Shewanellaceae</taxon>
        <taxon>Shewanella</taxon>
    </lineage>
</organism>
<dbReference type="AlphaFoldDB" id="A0A3S0L2C7"/>
<dbReference type="Proteomes" id="UP000267448">
    <property type="component" value="Unassembled WGS sequence"/>
</dbReference>
<protein>
    <submittedName>
        <fullName evidence="2">Transporter substrate-binding domain-containing protein</fullName>
    </submittedName>
</protein>
<dbReference type="EMBL" id="RXNU01000003">
    <property type="protein sequence ID" value="RTR39713.1"/>
    <property type="molecule type" value="Genomic_DNA"/>
</dbReference>
<accession>A0A3S0L2C7</accession>
<evidence type="ECO:0000313" key="2">
    <source>
        <dbReference type="EMBL" id="RTR39713.1"/>
    </source>
</evidence>
<keyword evidence="3" id="KW-1185">Reference proteome</keyword>
<evidence type="ECO:0000256" key="1">
    <source>
        <dbReference type="SAM" id="SignalP"/>
    </source>
</evidence>
<feature type="chain" id="PRO_5018715787" evidence="1">
    <location>
        <begin position="30"/>
        <end position="270"/>
    </location>
</feature>
<dbReference type="RefSeq" id="WP_126519726.1">
    <property type="nucleotide sequence ID" value="NZ_RXNU01000003.1"/>
</dbReference>
<keyword evidence="1" id="KW-0732">Signal</keyword>